<proteinExistence type="predicted"/>
<gene>
    <name evidence="4" type="ORF">ACFPYI_12510</name>
</gene>
<evidence type="ECO:0000256" key="1">
    <source>
        <dbReference type="SAM" id="MobiDB-lite"/>
    </source>
</evidence>
<keyword evidence="2" id="KW-1133">Transmembrane helix</keyword>
<dbReference type="AlphaFoldDB" id="A0ABD5RPH8"/>
<feature type="region of interest" description="Disordered" evidence="1">
    <location>
        <begin position="60"/>
        <end position="80"/>
    </location>
</feature>
<feature type="compositionally biased region" description="Polar residues" evidence="1">
    <location>
        <begin position="71"/>
        <end position="80"/>
    </location>
</feature>
<sequence length="80" mass="9082">MMGLWVLFGLVGVLFPRKMVDFWMGYAVEDGEDVEIKPWVYTVARIEGVVIVLWALRRRRRRRRQAATPGGTATSSVDAA</sequence>
<keyword evidence="5" id="KW-1185">Reference proteome</keyword>
<accession>A0ABD5RPH8</accession>
<evidence type="ECO:0000259" key="3">
    <source>
        <dbReference type="Pfam" id="PF19701"/>
    </source>
</evidence>
<dbReference type="Pfam" id="PF19701">
    <property type="entry name" value="DUF6199"/>
    <property type="match status" value="1"/>
</dbReference>
<evidence type="ECO:0000313" key="5">
    <source>
        <dbReference type="Proteomes" id="UP001596099"/>
    </source>
</evidence>
<feature type="transmembrane region" description="Helical" evidence="2">
    <location>
        <begin position="38"/>
        <end position="56"/>
    </location>
</feature>
<dbReference type="InterPro" id="IPR045679">
    <property type="entry name" value="DUF6199"/>
</dbReference>
<name>A0ABD5RPH8_9EURY</name>
<protein>
    <recommendedName>
        <fullName evidence="3">DUF6199 domain-containing protein</fullName>
    </recommendedName>
</protein>
<keyword evidence="2" id="KW-0812">Transmembrane</keyword>
<evidence type="ECO:0000313" key="4">
    <source>
        <dbReference type="EMBL" id="MFC5972154.1"/>
    </source>
</evidence>
<dbReference type="EMBL" id="JBHSQH010000001">
    <property type="protein sequence ID" value="MFC5972154.1"/>
    <property type="molecule type" value="Genomic_DNA"/>
</dbReference>
<reference evidence="4 5" key="1">
    <citation type="journal article" date="2019" name="Int. J. Syst. Evol. Microbiol.">
        <title>The Global Catalogue of Microorganisms (GCM) 10K type strain sequencing project: providing services to taxonomists for standard genome sequencing and annotation.</title>
        <authorList>
            <consortium name="The Broad Institute Genomics Platform"/>
            <consortium name="The Broad Institute Genome Sequencing Center for Infectious Disease"/>
            <person name="Wu L."/>
            <person name="Ma J."/>
        </authorList>
    </citation>
    <scope>NUCLEOTIDE SEQUENCE [LARGE SCALE GENOMIC DNA]</scope>
    <source>
        <strain evidence="4 5">CGMCC 1.12543</strain>
    </source>
</reference>
<keyword evidence="2" id="KW-0472">Membrane</keyword>
<feature type="domain" description="DUF6199" evidence="3">
    <location>
        <begin position="3"/>
        <end position="54"/>
    </location>
</feature>
<organism evidence="4 5">
    <name type="scientific">Halomarina salina</name>
    <dbReference type="NCBI Taxonomy" id="1872699"/>
    <lineage>
        <taxon>Archaea</taxon>
        <taxon>Methanobacteriati</taxon>
        <taxon>Methanobacteriota</taxon>
        <taxon>Stenosarchaea group</taxon>
        <taxon>Halobacteria</taxon>
        <taxon>Halobacteriales</taxon>
        <taxon>Natronomonadaceae</taxon>
        <taxon>Halomarina</taxon>
    </lineage>
</organism>
<dbReference type="RefSeq" id="WP_247415218.1">
    <property type="nucleotide sequence ID" value="NZ_JALLGW010000001.1"/>
</dbReference>
<evidence type="ECO:0000256" key="2">
    <source>
        <dbReference type="SAM" id="Phobius"/>
    </source>
</evidence>
<dbReference type="Proteomes" id="UP001596099">
    <property type="component" value="Unassembled WGS sequence"/>
</dbReference>
<comment type="caution">
    <text evidence="4">The sequence shown here is derived from an EMBL/GenBank/DDBJ whole genome shotgun (WGS) entry which is preliminary data.</text>
</comment>